<feature type="coiled-coil region" evidence="1">
    <location>
        <begin position="168"/>
        <end position="285"/>
    </location>
</feature>
<dbReference type="EMBL" id="LJSK01000031">
    <property type="protein sequence ID" value="KPI89142.1"/>
    <property type="molecule type" value="Genomic_DNA"/>
</dbReference>
<dbReference type="AlphaFoldDB" id="A0A0N1IM76"/>
<comment type="caution">
    <text evidence="2">The sequence shown here is derived from an EMBL/GenBank/DDBJ whole genome shotgun (WGS) entry which is preliminary data.</text>
</comment>
<dbReference type="OrthoDB" id="264776at2759"/>
<reference evidence="2 3" key="1">
    <citation type="journal article" date="2015" name="PLoS Pathog.">
        <title>Leptomonas seymouri: Adaptations to the Dixenous Life Cycle Analyzed by Genome Sequencing, Transcriptome Profiling and Co-infection with Leishmania donovani.</title>
        <authorList>
            <person name="Kraeva N."/>
            <person name="Butenko A."/>
            <person name="Hlavacova J."/>
            <person name="Kostygov A."/>
            <person name="Myskova J."/>
            <person name="Grybchuk D."/>
            <person name="Lestinova T."/>
            <person name="Votypka J."/>
            <person name="Volf P."/>
            <person name="Opperdoes F."/>
            <person name="Flegontov P."/>
            <person name="Lukes J."/>
            <person name="Yurchenko V."/>
        </authorList>
    </citation>
    <scope>NUCLEOTIDE SEQUENCE [LARGE SCALE GENOMIC DNA]</scope>
    <source>
        <strain evidence="2 3">ATCC 30220</strain>
    </source>
</reference>
<organism evidence="2 3">
    <name type="scientific">Leptomonas seymouri</name>
    <dbReference type="NCBI Taxonomy" id="5684"/>
    <lineage>
        <taxon>Eukaryota</taxon>
        <taxon>Discoba</taxon>
        <taxon>Euglenozoa</taxon>
        <taxon>Kinetoplastea</taxon>
        <taxon>Metakinetoplastina</taxon>
        <taxon>Trypanosomatida</taxon>
        <taxon>Trypanosomatidae</taxon>
        <taxon>Leishmaniinae</taxon>
        <taxon>Leptomonas</taxon>
    </lineage>
</organism>
<evidence type="ECO:0000313" key="3">
    <source>
        <dbReference type="Proteomes" id="UP000038009"/>
    </source>
</evidence>
<keyword evidence="3" id="KW-1185">Reference proteome</keyword>
<keyword evidence="1" id="KW-0175">Coiled coil</keyword>
<dbReference type="VEuPathDB" id="TriTrypDB:Lsey_0031_0430"/>
<accession>A0A0N1IM76</accession>
<dbReference type="OMA" id="IDTHERY"/>
<evidence type="ECO:0000256" key="1">
    <source>
        <dbReference type="SAM" id="Coils"/>
    </source>
</evidence>
<dbReference type="Proteomes" id="UP000038009">
    <property type="component" value="Unassembled WGS sequence"/>
</dbReference>
<feature type="coiled-coil region" evidence="1">
    <location>
        <begin position="75"/>
        <end position="132"/>
    </location>
</feature>
<gene>
    <name evidence="2" type="ORF">ABL78_1786</name>
</gene>
<protein>
    <submittedName>
        <fullName evidence="2">Uncharacterized protein</fullName>
    </submittedName>
</protein>
<sequence>MSRQGKHVPAAKVSQLHAQTIAELRREVNRLEKVLEDRKLLFVDLCETGGASVATTPASDTAGAFPNLPPIGAAAKELAAEMRNLAARNAFLAGEIKILESIERQYASDPRVLDKRNEIRLVRMQIAQVEREVSTLQTVKKRRDIGLRAIGKSEEQVRRARGQQHGVDTELRDEVKQLMEEFRGLEKTDIDAHERCARLQDQLKLSVTDADVRALRDEIKKYEEEIELLSAKEVAKETALRQRGSTPREDDHSRIVKLRRECAALEEEEAHLQQLLHQKDAELKRSYQGVGRLRFRSDGNDAGEAAKFPAAK</sequence>
<name>A0A0N1IM76_LEPSE</name>
<evidence type="ECO:0000313" key="2">
    <source>
        <dbReference type="EMBL" id="KPI89142.1"/>
    </source>
</evidence>
<feature type="coiled-coil region" evidence="1">
    <location>
        <begin position="14"/>
        <end position="41"/>
    </location>
</feature>
<proteinExistence type="predicted"/>